<dbReference type="EMBL" id="BMAW01109418">
    <property type="protein sequence ID" value="GFT38263.1"/>
    <property type="molecule type" value="Genomic_DNA"/>
</dbReference>
<dbReference type="Proteomes" id="UP000887013">
    <property type="component" value="Unassembled WGS sequence"/>
</dbReference>
<keyword evidence="2" id="KW-1185">Reference proteome</keyword>
<reference evidence="1" key="1">
    <citation type="submission" date="2020-08" db="EMBL/GenBank/DDBJ databases">
        <title>Multicomponent nature underlies the extraordinary mechanical properties of spider dragline silk.</title>
        <authorList>
            <person name="Kono N."/>
            <person name="Nakamura H."/>
            <person name="Mori M."/>
            <person name="Yoshida Y."/>
            <person name="Ohtoshi R."/>
            <person name="Malay A.D."/>
            <person name="Moran D.A.P."/>
            <person name="Tomita M."/>
            <person name="Numata K."/>
            <person name="Arakawa K."/>
        </authorList>
    </citation>
    <scope>NUCLEOTIDE SEQUENCE</scope>
</reference>
<protein>
    <recommendedName>
        <fullName evidence="3">Reverse transcriptase domain-containing protein</fullName>
    </recommendedName>
</protein>
<evidence type="ECO:0000313" key="2">
    <source>
        <dbReference type="Proteomes" id="UP000887013"/>
    </source>
</evidence>
<dbReference type="AlphaFoldDB" id="A0A8X6TND3"/>
<accession>A0A8X6TND3</accession>
<dbReference type="OrthoDB" id="6436239at2759"/>
<evidence type="ECO:0008006" key="3">
    <source>
        <dbReference type="Google" id="ProtNLM"/>
    </source>
</evidence>
<comment type="caution">
    <text evidence="1">The sequence shown here is derived from an EMBL/GenBank/DDBJ whole genome shotgun (WGS) entry which is preliminary data.</text>
</comment>
<sequence>MAWLDLENAFGSVPINSLSRPSSMRRNRRVINNSQFLVVGTPILNIKDQVVYKYLGVHVGLNYRQDNCSFFQENAKNVKLVAGSPLAPWQKLTAISAHILARAEFLCSNSHIQKKDVAELDKTLIYTVRAGSLYLMLGPSWIYMRCPTRIDFWRRTTLSRPVSPLQACRVLSGRSSVIPPQTNVQTCSTVRKLSSLGSQGTFQPNGPVLGTLQIVSRNL</sequence>
<organism evidence="1 2">
    <name type="scientific">Nephila pilipes</name>
    <name type="common">Giant wood spider</name>
    <name type="synonym">Nephila maculata</name>
    <dbReference type="NCBI Taxonomy" id="299642"/>
    <lineage>
        <taxon>Eukaryota</taxon>
        <taxon>Metazoa</taxon>
        <taxon>Ecdysozoa</taxon>
        <taxon>Arthropoda</taxon>
        <taxon>Chelicerata</taxon>
        <taxon>Arachnida</taxon>
        <taxon>Araneae</taxon>
        <taxon>Araneomorphae</taxon>
        <taxon>Entelegynae</taxon>
        <taxon>Araneoidea</taxon>
        <taxon>Nephilidae</taxon>
        <taxon>Nephila</taxon>
    </lineage>
</organism>
<proteinExistence type="predicted"/>
<gene>
    <name evidence="1" type="ORF">NPIL_136551</name>
</gene>
<name>A0A8X6TND3_NEPPI</name>
<evidence type="ECO:0000313" key="1">
    <source>
        <dbReference type="EMBL" id="GFT38263.1"/>
    </source>
</evidence>